<dbReference type="GO" id="GO:0003677">
    <property type="term" value="F:DNA binding"/>
    <property type="evidence" value="ECO:0007669"/>
    <property type="project" value="UniProtKB-KW"/>
</dbReference>
<evidence type="ECO:0000313" key="8">
    <source>
        <dbReference type="EMBL" id="TQJ06772.1"/>
    </source>
</evidence>
<dbReference type="PROSITE" id="PS50110">
    <property type="entry name" value="RESPONSE_REGULATORY"/>
    <property type="match status" value="1"/>
</dbReference>
<dbReference type="SMART" id="SM00448">
    <property type="entry name" value="REC"/>
    <property type="match status" value="1"/>
</dbReference>
<dbReference type="InterPro" id="IPR016032">
    <property type="entry name" value="Sig_transdc_resp-reg_C-effctor"/>
</dbReference>
<dbReference type="GO" id="GO:0006355">
    <property type="term" value="P:regulation of DNA-templated transcription"/>
    <property type="evidence" value="ECO:0007669"/>
    <property type="project" value="InterPro"/>
</dbReference>
<dbReference type="EMBL" id="VFMM01000003">
    <property type="protein sequence ID" value="TQJ06772.1"/>
    <property type="molecule type" value="Genomic_DNA"/>
</dbReference>
<reference evidence="8 9" key="1">
    <citation type="submission" date="2019-06" db="EMBL/GenBank/DDBJ databases">
        <title>Sequencing the genomes of 1000 actinobacteria strains.</title>
        <authorList>
            <person name="Klenk H.-P."/>
        </authorList>
    </citation>
    <scope>NUCLEOTIDE SEQUENCE [LARGE SCALE GENOMIC DNA]</scope>
    <source>
        <strain evidence="8 9">DSM 17305</strain>
    </source>
</reference>
<dbReference type="InterPro" id="IPR058245">
    <property type="entry name" value="NreC/VraR/RcsB-like_REC"/>
</dbReference>
<keyword evidence="2" id="KW-0805">Transcription regulation</keyword>
<evidence type="ECO:0000256" key="5">
    <source>
        <dbReference type="PROSITE-ProRule" id="PRU00169"/>
    </source>
</evidence>
<dbReference type="Pfam" id="PF00196">
    <property type="entry name" value="GerE"/>
    <property type="match status" value="1"/>
</dbReference>
<dbReference type="PRINTS" id="PR00038">
    <property type="entry name" value="HTHLUXR"/>
</dbReference>
<dbReference type="PANTHER" id="PTHR43214">
    <property type="entry name" value="TWO-COMPONENT RESPONSE REGULATOR"/>
    <property type="match status" value="1"/>
</dbReference>
<evidence type="ECO:0000256" key="4">
    <source>
        <dbReference type="ARBA" id="ARBA00023163"/>
    </source>
</evidence>
<dbReference type="Pfam" id="PF00072">
    <property type="entry name" value="Response_reg"/>
    <property type="match status" value="1"/>
</dbReference>
<dbReference type="PROSITE" id="PS50043">
    <property type="entry name" value="HTH_LUXR_2"/>
    <property type="match status" value="1"/>
</dbReference>
<dbReference type="GO" id="GO:0000160">
    <property type="term" value="P:phosphorelay signal transduction system"/>
    <property type="evidence" value="ECO:0007669"/>
    <property type="project" value="InterPro"/>
</dbReference>
<dbReference type="InterPro" id="IPR039420">
    <property type="entry name" value="WalR-like"/>
</dbReference>
<dbReference type="PANTHER" id="PTHR43214:SF24">
    <property type="entry name" value="TRANSCRIPTIONAL REGULATORY PROTEIN NARL-RELATED"/>
    <property type="match status" value="1"/>
</dbReference>
<dbReference type="InterPro" id="IPR001789">
    <property type="entry name" value="Sig_transdc_resp-reg_receiver"/>
</dbReference>
<dbReference type="SUPFAM" id="SSF52172">
    <property type="entry name" value="CheY-like"/>
    <property type="match status" value="1"/>
</dbReference>
<evidence type="ECO:0000256" key="2">
    <source>
        <dbReference type="ARBA" id="ARBA00023015"/>
    </source>
</evidence>
<keyword evidence="9" id="KW-1185">Reference proteome</keyword>
<proteinExistence type="predicted"/>
<dbReference type="OrthoDB" id="9808843at2"/>
<dbReference type="Proteomes" id="UP000316298">
    <property type="component" value="Unassembled WGS sequence"/>
</dbReference>
<comment type="caution">
    <text evidence="8">The sequence shown here is derived from an EMBL/GenBank/DDBJ whole genome shotgun (WGS) entry which is preliminary data.</text>
</comment>
<dbReference type="RefSeq" id="WP_141861248.1">
    <property type="nucleotide sequence ID" value="NZ_BAAAKA010000010.1"/>
</dbReference>
<evidence type="ECO:0000256" key="1">
    <source>
        <dbReference type="ARBA" id="ARBA00022553"/>
    </source>
</evidence>
<evidence type="ECO:0000256" key="3">
    <source>
        <dbReference type="ARBA" id="ARBA00023125"/>
    </source>
</evidence>
<feature type="domain" description="Response regulatory" evidence="7">
    <location>
        <begin position="3"/>
        <end position="119"/>
    </location>
</feature>
<dbReference type="CDD" id="cd06170">
    <property type="entry name" value="LuxR_C_like"/>
    <property type="match status" value="1"/>
</dbReference>
<keyword evidence="4" id="KW-0804">Transcription</keyword>
<evidence type="ECO:0000313" key="9">
    <source>
        <dbReference type="Proteomes" id="UP000316298"/>
    </source>
</evidence>
<dbReference type="CDD" id="cd17535">
    <property type="entry name" value="REC_NarL-like"/>
    <property type="match status" value="1"/>
</dbReference>
<dbReference type="InterPro" id="IPR011006">
    <property type="entry name" value="CheY-like_superfamily"/>
</dbReference>
<dbReference type="AlphaFoldDB" id="A0A542DUI5"/>
<keyword evidence="3" id="KW-0238">DNA-binding</keyword>
<feature type="modified residue" description="4-aspartylphosphate" evidence="5">
    <location>
        <position position="54"/>
    </location>
</feature>
<dbReference type="SMART" id="SM00421">
    <property type="entry name" value="HTH_LUXR"/>
    <property type="match status" value="1"/>
</dbReference>
<evidence type="ECO:0000259" key="7">
    <source>
        <dbReference type="PROSITE" id="PS50110"/>
    </source>
</evidence>
<feature type="domain" description="HTH luxR-type" evidence="6">
    <location>
        <begin position="148"/>
        <end position="213"/>
    </location>
</feature>
<gene>
    <name evidence="8" type="ORF">FB475_6444</name>
</gene>
<name>A0A542DUI5_9ACTN</name>
<sequence>MIRVLIADDQVLLRAGLHKLIADEEGFDVVGEAGNGSEAAALAARLRPDVVLMDIRMPILDGISATRLITSSGTATRVLILTTFGLDDYVFEALRSGASGFMLKDAPAAELLAAVRIIAAGDSILAPAVTRSVVEEFVRAPRSASREGSLRLRSLTAREREVFDLLVKGRSNTEICAHLVISEATTKTHVARILQKIGVRDRVQVVIQAYEWGLAGSGGRVLDGGG</sequence>
<organism evidence="8 9">
    <name type="scientific">Kribbella jejuensis</name>
    <dbReference type="NCBI Taxonomy" id="236068"/>
    <lineage>
        <taxon>Bacteria</taxon>
        <taxon>Bacillati</taxon>
        <taxon>Actinomycetota</taxon>
        <taxon>Actinomycetes</taxon>
        <taxon>Propionibacteriales</taxon>
        <taxon>Kribbellaceae</taxon>
        <taxon>Kribbella</taxon>
    </lineage>
</organism>
<protein>
    <submittedName>
        <fullName evidence="8">LuxR family two component transcriptional regulator</fullName>
    </submittedName>
</protein>
<keyword evidence="1 5" id="KW-0597">Phosphoprotein</keyword>
<dbReference type="InterPro" id="IPR000792">
    <property type="entry name" value="Tscrpt_reg_LuxR_C"/>
</dbReference>
<evidence type="ECO:0000259" key="6">
    <source>
        <dbReference type="PROSITE" id="PS50043"/>
    </source>
</evidence>
<dbReference type="Gene3D" id="3.40.50.2300">
    <property type="match status" value="1"/>
</dbReference>
<dbReference type="SUPFAM" id="SSF46894">
    <property type="entry name" value="C-terminal effector domain of the bipartite response regulators"/>
    <property type="match status" value="1"/>
</dbReference>
<accession>A0A542DUI5</accession>